<dbReference type="Proteomes" id="UP000485621">
    <property type="component" value="Unassembled WGS sequence"/>
</dbReference>
<comment type="caution">
    <text evidence="1">The sequence shown here is derived from an EMBL/GenBank/DDBJ whole genome shotgun (WGS) entry which is preliminary data.</text>
</comment>
<dbReference type="EMBL" id="MWDB01000004">
    <property type="protein sequence ID" value="OQB42301.1"/>
    <property type="molecule type" value="Genomic_DNA"/>
</dbReference>
<proteinExistence type="predicted"/>
<accession>A0A1V5ZQ76</accession>
<organism evidence="1">
    <name type="scientific">candidate division CPR1 bacterium ADurb.Bin160</name>
    <dbReference type="NCBI Taxonomy" id="1852826"/>
    <lineage>
        <taxon>Bacteria</taxon>
        <taxon>candidate division CPR1</taxon>
    </lineage>
</organism>
<gene>
    <name evidence="1" type="ORF">BWY04_00367</name>
</gene>
<reference evidence="1" key="1">
    <citation type="submission" date="2017-02" db="EMBL/GenBank/DDBJ databases">
        <title>Delving into the versatile metabolic prowess of the omnipresent phylum Bacteroidetes.</title>
        <authorList>
            <person name="Nobu M.K."/>
            <person name="Mei R."/>
            <person name="Narihiro T."/>
            <person name="Kuroda K."/>
            <person name="Liu W.-T."/>
        </authorList>
    </citation>
    <scope>NUCLEOTIDE SEQUENCE</scope>
    <source>
        <strain evidence="1">ADurb.Bin160</strain>
    </source>
</reference>
<name>A0A1V5ZQ76_9BACT</name>
<protein>
    <submittedName>
        <fullName evidence="1">Uncharacterized protein</fullName>
    </submittedName>
</protein>
<evidence type="ECO:0000313" key="1">
    <source>
        <dbReference type="EMBL" id="OQB42301.1"/>
    </source>
</evidence>
<sequence>MVTDKTPKNDIIKYQKKVLELYKQFISTISEIKEKNNVKAIFTIPYYINQNNFLEEEISDFSQKK</sequence>
<dbReference type="AlphaFoldDB" id="A0A1V5ZQ76"/>